<dbReference type="NCBIfam" id="NF040941">
    <property type="entry name" value="GGGWT_bact"/>
    <property type="match status" value="1"/>
</dbReference>
<dbReference type="InterPro" id="IPR002181">
    <property type="entry name" value="Fibrinogen_a/b/g_C_dom"/>
</dbReference>
<dbReference type="AlphaFoldDB" id="A0A182KH16"/>
<reference evidence="2" key="2">
    <citation type="submission" date="2020-05" db="UniProtKB">
        <authorList>
            <consortium name="EnsemblMetazoa"/>
        </authorList>
    </citation>
    <scope>IDENTIFICATION</scope>
    <source>
        <strain evidence="2">ACHKN1017</strain>
    </source>
</reference>
<evidence type="ECO:0000313" key="3">
    <source>
        <dbReference type="Proteomes" id="UP000075881"/>
    </source>
</evidence>
<dbReference type="CDD" id="cd00087">
    <property type="entry name" value="FReD"/>
    <property type="match status" value="1"/>
</dbReference>
<evidence type="ECO:0000313" key="2">
    <source>
        <dbReference type="EnsemblMetazoa" id="ACHR010054-PA"/>
    </source>
</evidence>
<dbReference type="InterPro" id="IPR014716">
    <property type="entry name" value="Fibrinogen_a/b/g_C_1"/>
</dbReference>
<feature type="domain" description="Fibrinogen C-terminal" evidence="1">
    <location>
        <begin position="109"/>
        <end position="277"/>
    </location>
</feature>
<dbReference type="SUPFAM" id="SSF56496">
    <property type="entry name" value="Fibrinogen C-terminal domain-like"/>
    <property type="match status" value="1"/>
</dbReference>
<dbReference type="SMART" id="SM00186">
    <property type="entry name" value="FBG"/>
    <property type="match status" value="1"/>
</dbReference>
<proteinExistence type="predicted"/>
<name>A0A182KH16_9DIPT</name>
<dbReference type="STRING" id="43041.A0A182KH16"/>
<accession>A0A182KH16</accession>
<evidence type="ECO:0000259" key="1">
    <source>
        <dbReference type="PROSITE" id="PS51406"/>
    </source>
</evidence>
<dbReference type="PANTHER" id="PTHR19143:SF327">
    <property type="entry name" value="FI21813P1-RELATED"/>
    <property type="match status" value="1"/>
</dbReference>
<keyword evidence="3" id="KW-1185">Reference proteome</keyword>
<dbReference type="EnsemblMetazoa" id="ACHR010054-RA">
    <property type="protein sequence ID" value="ACHR010054-PA"/>
    <property type="gene ID" value="ACHR010054"/>
</dbReference>
<dbReference type="Pfam" id="PF00147">
    <property type="entry name" value="Fibrinogen_C"/>
    <property type="match status" value="1"/>
</dbReference>
<dbReference type="GO" id="GO:0005615">
    <property type="term" value="C:extracellular space"/>
    <property type="evidence" value="ECO:0007669"/>
    <property type="project" value="TreeGrafter"/>
</dbReference>
<sequence length="277" mass="31820">MLAAKLEYLQHKLIEMDFTMKENQKTIDQKLSHQDTLLNGLLWTIDQKQSMVNGAIKQLLETIGHNLTALQNSSNTILSQQTACANHEQMRKDIQLIAPKENQTQFGISPEKRPIRSCKEEPSKQSGKYLIQPTENDEPFLGYCEQNSSGGGWLVFQYRYDGSLDFNRNWTEYKNGFGSVDGEFWLGLDRLHQLTSARSYELLVELKDFSGNYAYARYTVFEIESEQEKYSLKKLGSYTGTAGDSLTYHKDMKFSTKDQDNDFSERESCAAMFEGAW</sequence>
<dbReference type="InterPro" id="IPR050373">
    <property type="entry name" value="Fibrinogen_C-term_domain"/>
</dbReference>
<dbReference type="Gene3D" id="3.90.215.10">
    <property type="entry name" value="Gamma Fibrinogen, chain A, domain 1"/>
    <property type="match status" value="1"/>
</dbReference>
<dbReference type="PANTHER" id="PTHR19143">
    <property type="entry name" value="FIBRINOGEN/TENASCIN/ANGIOPOEITIN"/>
    <property type="match status" value="1"/>
</dbReference>
<dbReference type="VEuPathDB" id="VectorBase:ACHR010054"/>
<reference evidence="3" key="1">
    <citation type="submission" date="2013-03" db="EMBL/GenBank/DDBJ databases">
        <title>The Genome Sequence of Anopheles christyi ACHKN1017.</title>
        <authorList>
            <consortium name="The Broad Institute Genomics Platform"/>
            <person name="Neafsey D.E."/>
            <person name="Besansky N."/>
            <person name="Walker B."/>
            <person name="Young S.K."/>
            <person name="Zeng Q."/>
            <person name="Gargeya S."/>
            <person name="Fitzgerald M."/>
            <person name="Haas B."/>
            <person name="Abouelleil A."/>
            <person name="Allen A.W."/>
            <person name="Alvarado L."/>
            <person name="Arachchi H.M."/>
            <person name="Berlin A.M."/>
            <person name="Chapman S.B."/>
            <person name="Gainer-Dewar J."/>
            <person name="Goldberg J."/>
            <person name="Griggs A."/>
            <person name="Gujja S."/>
            <person name="Hansen M."/>
            <person name="Howarth C."/>
            <person name="Imamovic A."/>
            <person name="Ireland A."/>
            <person name="Larimer J."/>
            <person name="McCowan C."/>
            <person name="Murphy C."/>
            <person name="Pearson M."/>
            <person name="Poon T.W."/>
            <person name="Priest M."/>
            <person name="Roberts A."/>
            <person name="Saif S."/>
            <person name="Shea T."/>
            <person name="Sisk P."/>
            <person name="Sykes S."/>
            <person name="Wortman J."/>
            <person name="Nusbaum C."/>
            <person name="Birren B."/>
        </authorList>
    </citation>
    <scope>NUCLEOTIDE SEQUENCE [LARGE SCALE GENOMIC DNA]</scope>
    <source>
        <strain evidence="3">ACHKN1017</strain>
    </source>
</reference>
<organism evidence="2 3">
    <name type="scientific">Anopheles christyi</name>
    <dbReference type="NCBI Taxonomy" id="43041"/>
    <lineage>
        <taxon>Eukaryota</taxon>
        <taxon>Metazoa</taxon>
        <taxon>Ecdysozoa</taxon>
        <taxon>Arthropoda</taxon>
        <taxon>Hexapoda</taxon>
        <taxon>Insecta</taxon>
        <taxon>Pterygota</taxon>
        <taxon>Neoptera</taxon>
        <taxon>Endopterygota</taxon>
        <taxon>Diptera</taxon>
        <taxon>Nematocera</taxon>
        <taxon>Culicoidea</taxon>
        <taxon>Culicidae</taxon>
        <taxon>Anophelinae</taxon>
        <taxon>Anopheles</taxon>
    </lineage>
</organism>
<dbReference type="InterPro" id="IPR036056">
    <property type="entry name" value="Fibrinogen-like_C"/>
</dbReference>
<protein>
    <submittedName>
        <fullName evidence="2">Fibrinogen C-terminal domain-containing protein</fullName>
    </submittedName>
</protein>
<dbReference type="Proteomes" id="UP000075881">
    <property type="component" value="Unassembled WGS sequence"/>
</dbReference>
<dbReference type="PROSITE" id="PS51406">
    <property type="entry name" value="FIBRINOGEN_C_2"/>
    <property type="match status" value="1"/>
</dbReference>